<dbReference type="WBParaSite" id="nRc.2.0.1.t15783-RA">
    <property type="protein sequence ID" value="nRc.2.0.1.t15783-RA"/>
    <property type="gene ID" value="nRc.2.0.1.g15783"/>
</dbReference>
<evidence type="ECO:0000313" key="1">
    <source>
        <dbReference type="Proteomes" id="UP000887565"/>
    </source>
</evidence>
<accession>A0A915INK8</accession>
<reference evidence="2" key="1">
    <citation type="submission" date="2022-11" db="UniProtKB">
        <authorList>
            <consortium name="WormBaseParasite"/>
        </authorList>
    </citation>
    <scope>IDENTIFICATION</scope>
</reference>
<sequence>MVSSQYVDRPNIVSQNLAVKFAVKDSTGAYHIGIVPAAWSTADDQIFLILVDHPVDHVNHKVFTYAGLRIIFTVGLTTEPQPREPAHGWRPCQTVFEAVGQICSQNRNRS</sequence>
<proteinExistence type="predicted"/>
<dbReference type="AlphaFoldDB" id="A0A915INK8"/>
<name>A0A915INK8_ROMCU</name>
<organism evidence="1 2">
    <name type="scientific">Romanomermis culicivorax</name>
    <name type="common">Nematode worm</name>
    <dbReference type="NCBI Taxonomy" id="13658"/>
    <lineage>
        <taxon>Eukaryota</taxon>
        <taxon>Metazoa</taxon>
        <taxon>Ecdysozoa</taxon>
        <taxon>Nematoda</taxon>
        <taxon>Enoplea</taxon>
        <taxon>Dorylaimia</taxon>
        <taxon>Mermithida</taxon>
        <taxon>Mermithoidea</taxon>
        <taxon>Mermithidae</taxon>
        <taxon>Romanomermis</taxon>
    </lineage>
</organism>
<keyword evidence="1" id="KW-1185">Reference proteome</keyword>
<dbReference type="Proteomes" id="UP000887565">
    <property type="component" value="Unplaced"/>
</dbReference>
<protein>
    <submittedName>
        <fullName evidence="2">Uncharacterized protein</fullName>
    </submittedName>
</protein>
<evidence type="ECO:0000313" key="2">
    <source>
        <dbReference type="WBParaSite" id="nRc.2.0.1.t15783-RA"/>
    </source>
</evidence>